<dbReference type="GO" id="GO:0004519">
    <property type="term" value="F:endonuclease activity"/>
    <property type="evidence" value="ECO:0007669"/>
    <property type="project" value="UniProtKB-KW"/>
</dbReference>
<dbReference type="CDD" id="cd06260">
    <property type="entry name" value="DUF820-like"/>
    <property type="match status" value="1"/>
</dbReference>
<dbReference type="EMBL" id="JAGGMR010000001">
    <property type="protein sequence ID" value="MBP2187435.1"/>
    <property type="molecule type" value="Genomic_DNA"/>
</dbReference>
<feature type="domain" description="Putative restriction endonuclease" evidence="1">
    <location>
        <begin position="17"/>
        <end position="158"/>
    </location>
</feature>
<sequence>MSAPRIERPDLPEYMTWEELERLPDEIAGQIELWEGRVVWLRRGPAEHQAFTFGLTAGLKRCARTSSTGQPEQCWRADFETNVFFGLTGKSDYVTPDFVVYRCLDSPYQDLRAVDVLLVGEVLSPSNKQTDIDAKKAKYGKAGIPWYWEVDLQPQQSAIATIRAFALEKSSPDLLPAGVRTLYPANYALVDKWTPTSSDAIEINSPFPIHIPWTDLEF</sequence>
<comment type="caution">
    <text evidence="2">The sequence shown here is derived from an EMBL/GenBank/DDBJ whole genome shotgun (WGS) entry which is preliminary data.</text>
</comment>
<evidence type="ECO:0000259" key="1">
    <source>
        <dbReference type="Pfam" id="PF05685"/>
    </source>
</evidence>
<proteinExistence type="predicted"/>
<dbReference type="Gene3D" id="3.90.1570.10">
    <property type="entry name" value="tt1808, chain A"/>
    <property type="match status" value="1"/>
</dbReference>
<name>A0ABS4Q6W2_9NOCA</name>
<dbReference type="InterPro" id="IPR011335">
    <property type="entry name" value="Restrct_endonuc-II-like"/>
</dbReference>
<accession>A0ABS4Q6W2</accession>
<dbReference type="Pfam" id="PF05685">
    <property type="entry name" value="Uma2"/>
    <property type="match status" value="1"/>
</dbReference>
<evidence type="ECO:0000313" key="3">
    <source>
        <dbReference type="Proteomes" id="UP001519325"/>
    </source>
</evidence>
<keyword evidence="2" id="KW-0378">Hydrolase</keyword>
<protein>
    <submittedName>
        <fullName evidence="2">Uma2 family endonuclease</fullName>
    </submittedName>
</protein>
<dbReference type="Proteomes" id="UP001519325">
    <property type="component" value="Unassembled WGS sequence"/>
</dbReference>
<keyword evidence="3" id="KW-1185">Reference proteome</keyword>
<organism evidence="2 3">
    <name type="scientific">Nocardia goodfellowii</name>
    <dbReference type="NCBI Taxonomy" id="882446"/>
    <lineage>
        <taxon>Bacteria</taxon>
        <taxon>Bacillati</taxon>
        <taxon>Actinomycetota</taxon>
        <taxon>Actinomycetes</taxon>
        <taxon>Mycobacteriales</taxon>
        <taxon>Nocardiaceae</taxon>
        <taxon>Nocardia</taxon>
    </lineage>
</organism>
<dbReference type="InterPro" id="IPR012296">
    <property type="entry name" value="Nuclease_put_TT1808"/>
</dbReference>
<evidence type="ECO:0000313" key="2">
    <source>
        <dbReference type="EMBL" id="MBP2187435.1"/>
    </source>
</evidence>
<gene>
    <name evidence="2" type="ORF">BJ987_000336</name>
</gene>
<dbReference type="InterPro" id="IPR008538">
    <property type="entry name" value="Uma2"/>
</dbReference>
<dbReference type="RefSeq" id="WP_209884034.1">
    <property type="nucleotide sequence ID" value="NZ_JAGGMR010000001.1"/>
</dbReference>
<keyword evidence="2" id="KW-0255">Endonuclease</keyword>
<reference evidence="2 3" key="1">
    <citation type="submission" date="2021-03" db="EMBL/GenBank/DDBJ databases">
        <title>Sequencing the genomes of 1000 actinobacteria strains.</title>
        <authorList>
            <person name="Klenk H.-P."/>
        </authorList>
    </citation>
    <scope>NUCLEOTIDE SEQUENCE [LARGE SCALE GENOMIC DNA]</scope>
    <source>
        <strain evidence="2 3">DSM 45516</strain>
    </source>
</reference>
<dbReference type="SUPFAM" id="SSF52980">
    <property type="entry name" value="Restriction endonuclease-like"/>
    <property type="match status" value="1"/>
</dbReference>
<keyword evidence="2" id="KW-0540">Nuclease</keyword>